<proteinExistence type="inferred from homology"/>
<evidence type="ECO:0000259" key="4">
    <source>
        <dbReference type="Pfam" id="PF00135"/>
    </source>
</evidence>
<dbReference type="InterPro" id="IPR019826">
    <property type="entry name" value="Carboxylesterase_B_AS"/>
</dbReference>
<reference evidence="5 6" key="1">
    <citation type="submission" date="2014-04" db="EMBL/GenBank/DDBJ databases">
        <authorList>
            <consortium name="DOE Joint Genome Institute"/>
            <person name="Kuo A."/>
            <person name="Martino E."/>
            <person name="Perotto S."/>
            <person name="Kohler A."/>
            <person name="Nagy L.G."/>
            <person name="Floudas D."/>
            <person name="Copeland A."/>
            <person name="Barry K.W."/>
            <person name="Cichocki N."/>
            <person name="Veneault-Fourrey C."/>
            <person name="LaButti K."/>
            <person name="Lindquist E.A."/>
            <person name="Lipzen A."/>
            <person name="Lundell T."/>
            <person name="Morin E."/>
            <person name="Murat C."/>
            <person name="Sun H."/>
            <person name="Tunlid A."/>
            <person name="Henrissat B."/>
            <person name="Grigoriev I.V."/>
            <person name="Hibbett D.S."/>
            <person name="Martin F."/>
            <person name="Nordberg H.P."/>
            <person name="Cantor M.N."/>
            <person name="Hua S.X."/>
        </authorList>
    </citation>
    <scope>NUCLEOTIDE SEQUENCE [LARGE SCALE GENOMIC DNA]</scope>
    <source>
        <strain evidence="5 6">Zn</strain>
    </source>
</reference>
<keyword evidence="6" id="KW-1185">Reference proteome</keyword>
<reference evidence="6" key="2">
    <citation type="submission" date="2015-01" db="EMBL/GenBank/DDBJ databases">
        <title>Evolutionary Origins and Diversification of the Mycorrhizal Mutualists.</title>
        <authorList>
            <consortium name="DOE Joint Genome Institute"/>
            <consortium name="Mycorrhizal Genomics Consortium"/>
            <person name="Kohler A."/>
            <person name="Kuo A."/>
            <person name="Nagy L.G."/>
            <person name="Floudas D."/>
            <person name="Copeland A."/>
            <person name="Barry K.W."/>
            <person name="Cichocki N."/>
            <person name="Veneault-Fourrey C."/>
            <person name="LaButti K."/>
            <person name="Lindquist E.A."/>
            <person name="Lipzen A."/>
            <person name="Lundell T."/>
            <person name="Morin E."/>
            <person name="Murat C."/>
            <person name="Riley R."/>
            <person name="Ohm R."/>
            <person name="Sun H."/>
            <person name="Tunlid A."/>
            <person name="Henrissat B."/>
            <person name="Grigoriev I.V."/>
            <person name="Hibbett D.S."/>
            <person name="Martin F."/>
        </authorList>
    </citation>
    <scope>NUCLEOTIDE SEQUENCE [LARGE SCALE GENOMIC DNA]</scope>
    <source>
        <strain evidence="6">Zn</strain>
    </source>
</reference>
<dbReference type="InParanoid" id="A0A0C3HUW2"/>
<dbReference type="Gene3D" id="3.40.50.1820">
    <property type="entry name" value="alpha/beta hydrolase"/>
    <property type="match status" value="1"/>
</dbReference>
<protein>
    <recommendedName>
        <fullName evidence="3">Carboxylic ester hydrolase</fullName>
        <ecNumber evidence="3">3.1.1.-</ecNumber>
    </recommendedName>
</protein>
<dbReference type="EMBL" id="KN832870">
    <property type="protein sequence ID" value="KIN06790.1"/>
    <property type="molecule type" value="Genomic_DNA"/>
</dbReference>
<dbReference type="AlphaFoldDB" id="A0A0C3HUW2"/>
<evidence type="ECO:0000256" key="2">
    <source>
        <dbReference type="ARBA" id="ARBA00022801"/>
    </source>
</evidence>
<accession>A0A0C3HUW2</accession>
<dbReference type="InterPro" id="IPR019819">
    <property type="entry name" value="Carboxylesterase_B_CS"/>
</dbReference>
<dbReference type="STRING" id="913774.A0A0C3HUW2"/>
<dbReference type="PANTHER" id="PTHR43918">
    <property type="entry name" value="ACETYLCHOLINESTERASE"/>
    <property type="match status" value="1"/>
</dbReference>
<dbReference type="HOGENOM" id="CLU_006586_10_7_1"/>
<organism evidence="5 6">
    <name type="scientific">Oidiodendron maius (strain Zn)</name>
    <dbReference type="NCBI Taxonomy" id="913774"/>
    <lineage>
        <taxon>Eukaryota</taxon>
        <taxon>Fungi</taxon>
        <taxon>Dikarya</taxon>
        <taxon>Ascomycota</taxon>
        <taxon>Pezizomycotina</taxon>
        <taxon>Leotiomycetes</taxon>
        <taxon>Leotiomycetes incertae sedis</taxon>
        <taxon>Myxotrichaceae</taxon>
        <taxon>Oidiodendron</taxon>
    </lineage>
</organism>
<dbReference type="PROSITE" id="PS00122">
    <property type="entry name" value="CARBOXYLESTERASE_B_1"/>
    <property type="match status" value="1"/>
</dbReference>
<dbReference type="GO" id="GO:0052689">
    <property type="term" value="F:carboxylic ester hydrolase activity"/>
    <property type="evidence" value="ECO:0007669"/>
    <property type="project" value="TreeGrafter"/>
</dbReference>
<dbReference type="InterPro" id="IPR050654">
    <property type="entry name" value="AChE-related_enzymes"/>
</dbReference>
<keyword evidence="2 3" id="KW-0378">Hydrolase</keyword>
<dbReference type="InterPro" id="IPR029058">
    <property type="entry name" value="AB_hydrolase_fold"/>
</dbReference>
<dbReference type="PANTHER" id="PTHR43918:SF4">
    <property type="entry name" value="CARBOXYLIC ESTER HYDROLASE"/>
    <property type="match status" value="1"/>
</dbReference>
<gene>
    <name evidence="5" type="ORF">OIDMADRAFT_110613</name>
</gene>
<evidence type="ECO:0000256" key="1">
    <source>
        <dbReference type="ARBA" id="ARBA00005964"/>
    </source>
</evidence>
<dbReference type="EC" id="3.1.1.-" evidence="3"/>
<evidence type="ECO:0000313" key="6">
    <source>
        <dbReference type="Proteomes" id="UP000054321"/>
    </source>
</evidence>
<dbReference type="Pfam" id="PF00135">
    <property type="entry name" value="COesterase"/>
    <property type="match status" value="1"/>
</dbReference>
<evidence type="ECO:0000313" key="5">
    <source>
        <dbReference type="EMBL" id="KIN06790.1"/>
    </source>
</evidence>
<dbReference type="OrthoDB" id="408631at2759"/>
<dbReference type="InterPro" id="IPR002018">
    <property type="entry name" value="CarbesteraseB"/>
</dbReference>
<sequence length="554" mass="60017">MIVGFTQALPTTVDTGHDHLSLSSSSSPPQITLDYATYQGLRDPISGVDQYLGMRYAAAPLGDLRFRAPISPVQTHGVQNVTEYQPICVGVGQQVGNGLAEDCLFINVFTPSTATPESNLPVWFYIPGGGYATQTNNNYNGSDVVMESGYNVVLVNINYRVGALGFLSSKNIIRDGGDLNIGLLDQREALKWVQKHIKQFGGNPQHVVIHGPSAGGGSVSHHLTAYGGRDEGLFVGALPESPMWPTLRRISEQEWLYERFVNETGCSAADNALSCLQSLSIESIQASNQVSPIPGGSSNPLPVSVWLPVIDHDLIPDQLYTLFEQGRFIRVPTLVGDDTNEGTYFTPNLTSAGQVKEFMKNNYPGLTPGQLDAIISAYPLNSLQPLLPAHAPYYSVGSAVYGDSTFSCPGNTIAATMTQYMGVNHVWNYRYDVIDPDNVAAGFGVPHAFETEAIFGVGETGASDWASYHPGGVNANIVPLTMDYWISFIRSLDPNTYREAGSPYWENWGSSSPVTGLGAKRLKIQTNETAMESVPNDMIERCGLWKELASSMAI</sequence>
<feature type="domain" description="Carboxylesterase type B" evidence="4">
    <location>
        <begin position="29"/>
        <end position="514"/>
    </location>
</feature>
<dbReference type="Proteomes" id="UP000054321">
    <property type="component" value="Unassembled WGS sequence"/>
</dbReference>
<dbReference type="SUPFAM" id="SSF53474">
    <property type="entry name" value="alpha/beta-Hydrolases"/>
    <property type="match status" value="1"/>
</dbReference>
<dbReference type="ESTHER" id="9pezi-a0a0c3huw2">
    <property type="family name" value="Fungal_carboxylesterase_lipase"/>
</dbReference>
<comment type="similarity">
    <text evidence="1 3">Belongs to the type-B carboxylesterase/lipase family.</text>
</comment>
<dbReference type="PROSITE" id="PS00941">
    <property type="entry name" value="CARBOXYLESTERASE_B_2"/>
    <property type="match status" value="1"/>
</dbReference>
<name>A0A0C3HUW2_OIDMZ</name>
<evidence type="ECO:0000256" key="3">
    <source>
        <dbReference type="RuleBase" id="RU361235"/>
    </source>
</evidence>